<evidence type="ECO:0000259" key="4">
    <source>
        <dbReference type="Pfam" id="PF04495"/>
    </source>
</evidence>
<dbReference type="GO" id="GO:0000502">
    <property type="term" value="C:proteasome complex"/>
    <property type="evidence" value="ECO:0007669"/>
    <property type="project" value="UniProtKB-KW"/>
</dbReference>
<feature type="region of interest" description="Disordered" evidence="3">
    <location>
        <begin position="1"/>
        <end position="25"/>
    </location>
</feature>
<dbReference type="EMBL" id="LCWF01000018">
    <property type="protein sequence ID" value="KKY28005.1"/>
    <property type="molecule type" value="Genomic_DNA"/>
</dbReference>
<gene>
    <name evidence="6" type="ORF">UCRPC4_g00740</name>
</gene>
<dbReference type="GO" id="GO:0005634">
    <property type="term" value="C:nucleus"/>
    <property type="evidence" value="ECO:0007669"/>
    <property type="project" value="TreeGrafter"/>
</dbReference>
<dbReference type="AlphaFoldDB" id="A0A0G2HHX1"/>
<comment type="caution">
    <text evidence="6">The sequence shown here is derived from an EMBL/GenBank/DDBJ whole genome shotgun (WGS) entry which is preliminary data.</text>
</comment>
<organism evidence="6 7">
    <name type="scientific">Phaeomoniella chlamydospora</name>
    <name type="common">Phaeoacremonium chlamydosporum</name>
    <dbReference type="NCBI Taxonomy" id="158046"/>
    <lineage>
        <taxon>Eukaryota</taxon>
        <taxon>Fungi</taxon>
        <taxon>Dikarya</taxon>
        <taxon>Ascomycota</taxon>
        <taxon>Pezizomycotina</taxon>
        <taxon>Eurotiomycetes</taxon>
        <taxon>Chaetothyriomycetidae</taxon>
        <taxon>Phaeomoniellales</taxon>
        <taxon>Phaeomoniellaceae</taxon>
        <taxon>Phaeomoniella</taxon>
    </lineage>
</organism>
<reference evidence="6 7" key="1">
    <citation type="submission" date="2015-05" db="EMBL/GenBank/DDBJ databases">
        <title>Distinctive expansion of gene families associated with plant cell wall degradation and secondary metabolism in the genomes of grapevine trunk pathogens.</title>
        <authorList>
            <person name="Lawrence D.P."/>
            <person name="Travadon R."/>
            <person name="Rolshausen P.E."/>
            <person name="Baumgartner K."/>
        </authorList>
    </citation>
    <scope>NUCLEOTIDE SEQUENCE [LARGE SCALE GENOMIC DNA]</scope>
    <source>
        <strain evidence="6">UCRPC4</strain>
    </source>
</reference>
<feature type="domain" description="Nas2 N-terminal" evidence="5">
    <location>
        <begin position="33"/>
        <end position="111"/>
    </location>
</feature>
<dbReference type="Proteomes" id="UP000053317">
    <property type="component" value="Unassembled WGS sequence"/>
</dbReference>
<dbReference type="GO" id="GO:0005737">
    <property type="term" value="C:cytoplasm"/>
    <property type="evidence" value="ECO:0007669"/>
    <property type="project" value="TreeGrafter"/>
</dbReference>
<dbReference type="Pfam" id="PF04495">
    <property type="entry name" value="GRASP55_65"/>
    <property type="match status" value="1"/>
</dbReference>
<name>A0A0G2HHX1_PHACM</name>
<feature type="domain" description="PDZ GRASP-type" evidence="4">
    <location>
        <begin position="135"/>
        <end position="233"/>
    </location>
</feature>
<dbReference type="GO" id="GO:0070682">
    <property type="term" value="P:proteasome regulatory particle assembly"/>
    <property type="evidence" value="ECO:0007669"/>
    <property type="project" value="InterPro"/>
</dbReference>
<evidence type="ECO:0000256" key="3">
    <source>
        <dbReference type="SAM" id="MobiDB-lite"/>
    </source>
</evidence>
<evidence type="ECO:0000259" key="5">
    <source>
        <dbReference type="Pfam" id="PF18265"/>
    </source>
</evidence>
<protein>
    <recommendedName>
        <fullName evidence="2">Probable 26S proteasome regulatory subunit p27</fullName>
    </recommendedName>
</protein>
<dbReference type="SUPFAM" id="SSF50156">
    <property type="entry name" value="PDZ domain-like"/>
    <property type="match status" value="1"/>
</dbReference>
<dbReference type="PANTHER" id="PTHR12651:SF1">
    <property type="entry name" value="26S PROTEASOME NON-ATPASE REGULATORY SUBUNIT 9"/>
    <property type="match status" value="1"/>
</dbReference>
<sequence length="236" mass="25712">MGLPMNDLHTPTVPSGPTSALPENGNQLDGLTLTELLARKDNVEAELRALSSVLVSHGVNMNTTLTTFDGYPRDDIDVAQIRSTRARIIRLKNDYKELMKKIETGLHDHHARLQAKAAEDASKSQSSTAQGIQQTTSQIGIIETPFAKVNTVADGSPAQTAGMKQGDGIRSFGEINWMNHENLTKVAEVVQRNEGQPIVVKIHRKEGQSSQELTLQLIPRRGWGGRGLLGCHLLPA</sequence>
<dbReference type="Pfam" id="PF18265">
    <property type="entry name" value="Nas2_N"/>
    <property type="match status" value="1"/>
</dbReference>
<dbReference type="InterPro" id="IPR040815">
    <property type="entry name" value="Nas2_N"/>
</dbReference>
<keyword evidence="1" id="KW-0143">Chaperone</keyword>
<dbReference type="PANTHER" id="PTHR12651">
    <property type="entry name" value="26S PROTEASOME NON-ATPASE REGULATORY SUBUNIT 9"/>
    <property type="match status" value="1"/>
</dbReference>
<keyword evidence="7" id="KW-1185">Reference proteome</keyword>
<evidence type="ECO:0000313" key="7">
    <source>
        <dbReference type="Proteomes" id="UP000053317"/>
    </source>
</evidence>
<accession>A0A0G2HHX1</accession>
<dbReference type="OrthoDB" id="48625at2759"/>
<dbReference type="InterPro" id="IPR035269">
    <property type="entry name" value="PSMD9"/>
</dbReference>
<evidence type="ECO:0000256" key="1">
    <source>
        <dbReference type="ARBA" id="ARBA00023186"/>
    </source>
</evidence>
<dbReference type="InterPro" id="IPR036034">
    <property type="entry name" value="PDZ_sf"/>
</dbReference>
<evidence type="ECO:0000256" key="2">
    <source>
        <dbReference type="ARBA" id="ARBA00068021"/>
    </source>
</evidence>
<reference evidence="6 7" key="2">
    <citation type="submission" date="2015-05" db="EMBL/GenBank/DDBJ databases">
        <authorList>
            <person name="Morales-Cruz A."/>
            <person name="Amrine K.C."/>
            <person name="Cantu D."/>
        </authorList>
    </citation>
    <scope>NUCLEOTIDE SEQUENCE [LARGE SCALE GENOMIC DNA]</scope>
    <source>
        <strain evidence="6">UCRPC4</strain>
    </source>
</reference>
<proteinExistence type="predicted"/>
<keyword evidence="6" id="KW-0647">Proteasome</keyword>
<dbReference type="FunFam" id="2.30.42.10:FF:000107">
    <property type="entry name" value="26S proteasome non-ATPase regulatory subunit 9"/>
    <property type="match status" value="1"/>
</dbReference>
<dbReference type="Gene3D" id="2.30.42.10">
    <property type="match status" value="1"/>
</dbReference>
<feature type="region of interest" description="Disordered" evidence="3">
    <location>
        <begin position="116"/>
        <end position="135"/>
    </location>
</feature>
<feature type="compositionally biased region" description="Low complexity" evidence="3">
    <location>
        <begin position="124"/>
        <end position="135"/>
    </location>
</feature>
<dbReference type="Gene3D" id="6.10.140.1710">
    <property type="match status" value="1"/>
</dbReference>
<dbReference type="InterPro" id="IPR024958">
    <property type="entry name" value="GRASP_PDZ"/>
</dbReference>
<evidence type="ECO:0000313" key="6">
    <source>
        <dbReference type="EMBL" id="KKY28005.1"/>
    </source>
</evidence>